<protein>
    <submittedName>
        <fullName evidence="1">YokU family protein</fullName>
    </submittedName>
</protein>
<dbReference type="CDD" id="cd12870">
    <property type="entry name" value="MqsA"/>
    <property type="match status" value="1"/>
</dbReference>
<dbReference type="NCBIfam" id="TIGR03829">
    <property type="entry name" value="YokU_near_AblA"/>
    <property type="match status" value="1"/>
</dbReference>
<accession>A0A323TIG0</accession>
<dbReference type="Pfam" id="PF14122">
    <property type="entry name" value="YokU"/>
    <property type="match status" value="1"/>
</dbReference>
<dbReference type="AlphaFoldDB" id="A0A323TIG0"/>
<organism evidence="1 2">
    <name type="scientific">Salipaludibacillus keqinensis</name>
    <dbReference type="NCBI Taxonomy" id="2045207"/>
    <lineage>
        <taxon>Bacteria</taxon>
        <taxon>Bacillati</taxon>
        <taxon>Bacillota</taxon>
        <taxon>Bacilli</taxon>
        <taxon>Bacillales</taxon>
        <taxon>Bacillaceae</taxon>
    </lineage>
</organism>
<gene>
    <name evidence="1" type="ORF">CR194_03445</name>
</gene>
<dbReference type="Proteomes" id="UP000248214">
    <property type="component" value="Unassembled WGS sequence"/>
</dbReference>
<dbReference type="EMBL" id="PDOD01000001">
    <property type="protein sequence ID" value="PYZ94598.1"/>
    <property type="molecule type" value="Genomic_DNA"/>
</dbReference>
<evidence type="ECO:0000313" key="1">
    <source>
        <dbReference type="EMBL" id="PYZ94598.1"/>
    </source>
</evidence>
<proteinExistence type="predicted"/>
<dbReference type="NCBIfam" id="TIGR03831">
    <property type="entry name" value="YgiT_finger"/>
    <property type="match status" value="1"/>
</dbReference>
<dbReference type="OrthoDB" id="2666319at2"/>
<dbReference type="InterPro" id="IPR022453">
    <property type="entry name" value="Znf_MqsA-type"/>
</dbReference>
<name>A0A323TIG0_9BACI</name>
<comment type="caution">
    <text evidence="1">The sequence shown here is derived from an EMBL/GenBank/DDBJ whole genome shotgun (WGS) entry which is preliminary data.</text>
</comment>
<keyword evidence="2" id="KW-1185">Reference proteome</keyword>
<reference evidence="1 2" key="1">
    <citation type="submission" date="2017-10" db="EMBL/GenBank/DDBJ databases">
        <title>Bacillus sp. nov., a halophilic bacterium isolated from a Keqin Lake.</title>
        <authorList>
            <person name="Wang H."/>
        </authorList>
    </citation>
    <scope>NUCLEOTIDE SEQUENCE [LARGE SCALE GENOMIC DNA]</scope>
    <source>
        <strain evidence="1 2">KQ-12</strain>
    </source>
</reference>
<dbReference type="RefSeq" id="WP_110608231.1">
    <property type="nucleotide sequence ID" value="NZ_PDOD01000001.1"/>
</dbReference>
<sequence length="94" mass="10935">MQCKWCNSVNAFDSLEPAYWELPDGTRAVEMKDVPSIKCPDCDMVYIEEDMIEKIETHLMLINTKNLGATFTFKEFMDQPTLLKKNYFALNENS</sequence>
<evidence type="ECO:0000313" key="2">
    <source>
        <dbReference type="Proteomes" id="UP000248214"/>
    </source>
</evidence>
<dbReference type="InterPro" id="IPR022451">
    <property type="entry name" value="CHP03829_YokU"/>
</dbReference>